<keyword evidence="1" id="KW-1003">Cell membrane</keyword>
<feature type="region of interest" description="Disordered" evidence="2">
    <location>
        <begin position="319"/>
        <end position="342"/>
    </location>
</feature>
<sequence length="360" mass="40221">MPIITKNTDTTCQTTPLLSIVCPAYNQEAFVAQALDGFLSQQTRFSYEILINDDASTDGTARIIAQYAERHPTIIRAFYQQVNQYSQGLPCVPDLFAKARGRYIAYCEADDYWTDPRKLQLQVDFLESHPDYVITYHDAVAFDENGEYGVQLQGHLRADATALELQQARRLSTLTTCFRNVFSTMPPELNIRVAPLNDMCWWSLLGAHGKGKFMADIKPAAYRLHAGGVFSMRSDKRKLHMNLQTCSSLANYYNLQGNQALYEYFLMQTVCLSLAALTPSHKLQTLWQVASNVVVNVGRRLLPSTGKAHVQSCVGALRRQHLPQPDGRRDDLSAPDGDKPCSHSDAYSVGGYCSVIGLAH</sequence>
<evidence type="ECO:0000256" key="2">
    <source>
        <dbReference type="SAM" id="MobiDB-lite"/>
    </source>
</evidence>
<feature type="domain" description="Glycosyltransferase 2-like" evidence="3">
    <location>
        <begin position="19"/>
        <end position="154"/>
    </location>
</feature>
<feature type="compositionally biased region" description="Basic and acidic residues" evidence="2">
    <location>
        <begin position="326"/>
        <end position="342"/>
    </location>
</feature>
<evidence type="ECO:0000259" key="3">
    <source>
        <dbReference type="Pfam" id="PF00535"/>
    </source>
</evidence>
<gene>
    <name evidence="4" type="ORF">KPSA3_02970</name>
</gene>
<evidence type="ECO:0000256" key="1">
    <source>
        <dbReference type="ARBA" id="ARBA00022519"/>
    </source>
</evidence>
<keyword evidence="1" id="KW-0472">Membrane</keyword>
<keyword evidence="4" id="KW-0808">Transferase</keyword>
<dbReference type="GO" id="GO:0016758">
    <property type="term" value="F:hexosyltransferase activity"/>
    <property type="evidence" value="ECO:0007669"/>
    <property type="project" value="UniProtKB-ARBA"/>
</dbReference>
<name>A0AAN4TLB9_PSESF</name>
<dbReference type="Proteomes" id="UP000248291">
    <property type="component" value="Unassembled WGS sequence"/>
</dbReference>
<protein>
    <submittedName>
        <fullName evidence="4">Glycosyl transferase involved in cell wall bisynthesis</fullName>
    </submittedName>
</protein>
<proteinExistence type="predicted"/>
<dbReference type="AlphaFoldDB" id="A0AAN4TLB9"/>
<dbReference type="SUPFAM" id="SSF53448">
    <property type="entry name" value="Nucleotide-diphospho-sugar transferases"/>
    <property type="match status" value="1"/>
</dbReference>
<dbReference type="EMBL" id="BGKA01000095">
    <property type="protein sequence ID" value="GBH17012.1"/>
    <property type="molecule type" value="Genomic_DNA"/>
</dbReference>
<dbReference type="CDD" id="cd00761">
    <property type="entry name" value="Glyco_tranf_GTA_type"/>
    <property type="match status" value="1"/>
</dbReference>
<dbReference type="Pfam" id="PF00535">
    <property type="entry name" value="Glycos_transf_2"/>
    <property type="match status" value="1"/>
</dbReference>
<dbReference type="Gene3D" id="3.90.550.10">
    <property type="entry name" value="Spore Coat Polysaccharide Biosynthesis Protein SpsA, Chain A"/>
    <property type="match status" value="1"/>
</dbReference>
<reference evidence="4 5" key="1">
    <citation type="submission" date="2018-04" db="EMBL/GenBank/DDBJ databases">
        <title>Draft genome sequence of Pseudomonas syringae pv. actinidiae biovar 3 strains isolated from kiwifruit in Kagawa prefecture.</title>
        <authorList>
            <person name="Tabuchi M."/>
            <person name="Saito M."/>
            <person name="Fujiwara S."/>
            <person name="Sasa N."/>
            <person name="Akimitsu K."/>
            <person name="Gomi K."/>
            <person name="Konishi-Sugita S."/>
            <person name="Hamano K."/>
            <person name="Kataoka I."/>
        </authorList>
    </citation>
    <scope>NUCLEOTIDE SEQUENCE [LARGE SCALE GENOMIC DNA]</scope>
    <source>
        <strain evidence="4 5">MAFF212211</strain>
    </source>
</reference>
<dbReference type="InterPro" id="IPR029044">
    <property type="entry name" value="Nucleotide-diphossugar_trans"/>
</dbReference>
<accession>A0AAN4TLB9</accession>
<dbReference type="PANTHER" id="PTHR22916:SF3">
    <property type="entry name" value="UDP-GLCNAC:BETAGAL BETA-1,3-N-ACETYLGLUCOSAMINYLTRANSFERASE-LIKE PROTEIN 1"/>
    <property type="match status" value="1"/>
</dbReference>
<evidence type="ECO:0000313" key="4">
    <source>
        <dbReference type="EMBL" id="GBH17012.1"/>
    </source>
</evidence>
<dbReference type="PANTHER" id="PTHR22916">
    <property type="entry name" value="GLYCOSYLTRANSFERASE"/>
    <property type="match status" value="1"/>
</dbReference>
<keyword evidence="1" id="KW-0997">Cell inner membrane</keyword>
<dbReference type="InterPro" id="IPR001173">
    <property type="entry name" value="Glyco_trans_2-like"/>
</dbReference>
<comment type="caution">
    <text evidence="4">The sequence shown here is derived from an EMBL/GenBank/DDBJ whole genome shotgun (WGS) entry which is preliminary data.</text>
</comment>
<organism evidence="4 5">
    <name type="scientific">Pseudomonas syringae pv. actinidiae</name>
    <dbReference type="NCBI Taxonomy" id="103796"/>
    <lineage>
        <taxon>Bacteria</taxon>
        <taxon>Pseudomonadati</taxon>
        <taxon>Pseudomonadota</taxon>
        <taxon>Gammaproteobacteria</taxon>
        <taxon>Pseudomonadales</taxon>
        <taxon>Pseudomonadaceae</taxon>
        <taxon>Pseudomonas</taxon>
        <taxon>Pseudomonas syringae</taxon>
    </lineage>
</organism>
<evidence type="ECO:0000313" key="5">
    <source>
        <dbReference type="Proteomes" id="UP000248291"/>
    </source>
</evidence>